<accession>A0ABT7N4A8</accession>
<proteinExistence type="inferred from homology"/>
<dbReference type="EMBL" id="JASXSZ010000009">
    <property type="protein sequence ID" value="MDL9981548.1"/>
    <property type="molecule type" value="Genomic_DNA"/>
</dbReference>
<comment type="caution">
    <text evidence="4">The sequence shown here is derived from an EMBL/GenBank/DDBJ whole genome shotgun (WGS) entry which is preliminary data.</text>
</comment>
<name>A0ABT7N4A8_9MICO</name>
<evidence type="ECO:0000313" key="4">
    <source>
        <dbReference type="EMBL" id="MDL9981548.1"/>
    </source>
</evidence>
<feature type="region of interest" description="Disordered" evidence="2">
    <location>
        <begin position="246"/>
        <end position="272"/>
    </location>
</feature>
<protein>
    <submittedName>
        <fullName evidence="4">DUF222 domain-containing protein</fullName>
    </submittedName>
</protein>
<dbReference type="Gene3D" id="1.10.30.50">
    <property type="match status" value="1"/>
</dbReference>
<evidence type="ECO:0000256" key="2">
    <source>
        <dbReference type="SAM" id="MobiDB-lite"/>
    </source>
</evidence>
<feature type="compositionally biased region" description="Low complexity" evidence="2">
    <location>
        <begin position="246"/>
        <end position="257"/>
    </location>
</feature>
<dbReference type="InterPro" id="IPR003615">
    <property type="entry name" value="HNH_nuc"/>
</dbReference>
<dbReference type="InterPro" id="IPR003870">
    <property type="entry name" value="DUF222"/>
</dbReference>
<evidence type="ECO:0000256" key="1">
    <source>
        <dbReference type="ARBA" id="ARBA00023450"/>
    </source>
</evidence>
<dbReference type="CDD" id="cd00085">
    <property type="entry name" value="HNHc"/>
    <property type="match status" value="1"/>
</dbReference>
<comment type="similarity">
    <text evidence="1">Belongs to the Rv1128c/1148c/1588c/1702c/1945/3466 family.</text>
</comment>
<dbReference type="Pfam" id="PF02720">
    <property type="entry name" value="DUF222"/>
    <property type="match status" value="1"/>
</dbReference>
<evidence type="ECO:0000259" key="3">
    <source>
        <dbReference type="SMART" id="SM00507"/>
    </source>
</evidence>
<dbReference type="SMART" id="SM00507">
    <property type="entry name" value="HNHc"/>
    <property type="match status" value="1"/>
</dbReference>
<dbReference type="InterPro" id="IPR002711">
    <property type="entry name" value="HNH"/>
</dbReference>
<keyword evidence="5" id="KW-1185">Reference proteome</keyword>
<feature type="domain" description="HNH nuclease" evidence="3">
    <location>
        <begin position="392"/>
        <end position="448"/>
    </location>
</feature>
<dbReference type="Pfam" id="PF01844">
    <property type="entry name" value="HNH"/>
    <property type="match status" value="1"/>
</dbReference>
<dbReference type="Proteomes" id="UP001235064">
    <property type="component" value="Unassembled WGS sequence"/>
</dbReference>
<evidence type="ECO:0000313" key="5">
    <source>
        <dbReference type="Proteomes" id="UP001235064"/>
    </source>
</evidence>
<sequence length="502" mass="54589">MTLVTPAPTNRKVGLDLLEGLVADLQAVRSHKAVLDASERALFAWAATVIEVREDEHYQKATDAVGQGSQLAVREVQAELAAALQISEYAVARKINLAHTLQERFPDTLTELGYGRIDGAHADIIAELGIDLTDEDMRAEYEQTALDWARTETPARLRGLLSDLITRLDPDGTENRVQDAVTRRRTTIRDLEPGLTRLQVDGPTAQIHGIHDRLTRIAADLHHENVAAAKEEAAAAAAAAARAAVGNDGSDGMAAGRAGRGPGAANGGTADTDATSMIDELLDTHPADDRTLTQIRADVAIDLLLTNGVTGHGTDNEHRARLADLRGVIHIELPATVLAGDTAGGALIPGAGPVDTHTARILAAHAPTWTRVFRDPATRIPTCVDTHRPSKKQRRLLRVRDVRCRFPGCRRPARGPVTNADIDHTIDWAHGGPTALHNLAHLCRRHHTLKHDTDWTVEQLPGGILRWITPTRRVHYDRPPSTVQFIDTEYDPHHPDDPTPPF</sequence>
<gene>
    <name evidence="4" type="ORF">QSV35_19635</name>
</gene>
<reference evidence="4 5" key="1">
    <citation type="submission" date="2023-06" db="EMBL/GenBank/DDBJ databases">
        <title>Microbacterium sp. nov., isolated from a waste landfill.</title>
        <authorList>
            <person name="Wen W."/>
        </authorList>
    </citation>
    <scope>NUCLEOTIDE SEQUENCE [LARGE SCALE GENOMIC DNA]</scope>
    <source>
        <strain evidence="4 5">ASV49</strain>
    </source>
</reference>
<dbReference type="RefSeq" id="WP_286290689.1">
    <property type="nucleotide sequence ID" value="NZ_JASXSZ010000009.1"/>
</dbReference>
<organism evidence="4 5">
    <name type="scientific">Microbacterium candidum</name>
    <dbReference type="NCBI Taxonomy" id="3041922"/>
    <lineage>
        <taxon>Bacteria</taxon>
        <taxon>Bacillati</taxon>
        <taxon>Actinomycetota</taxon>
        <taxon>Actinomycetes</taxon>
        <taxon>Micrococcales</taxon>
        <taxon>Microbacteriaceae</taxon>
        <taxon>Microbacterium</taxon>
    </lineage>
</organism>